<dbReference type="RefSeq" id="WP_146573702.1">
    <property type="nucleotide sequence ID" value="NZ_SJPH01000003.1"/>
</dbReference>
<evidence type="ECO:0008006" key="5">
    <source>
        <dbReference type="Google" id="ProtNLM"/>
    </source>
</evidence>
<organism evidence="3 4">
    <name type="scientific">Botrimarina hoheduenensis</name>
    <dbReference type="NCBI Taxonomy" id="2528000"/>
    <lineage>
        <taxon>Bacteria</taxon>
        <taxon>Pseudomonadati</taxon>
        <taxon>Planctomycetota</taxon>
        <taxon>Planctomycetia</taxon>
        <taxon>Pirellulales</taxon>
        <taxon>Lacipirellulaceae</taxon>
        <taxon>Botrimarina</taxon>
    </lineage>
</organism>
<feature type="transmembrane region" description="Helical" evidence="2">
    <location>
        <begin position="98"/>
        <end position="116"/>
    </location>
</feature>
<sequence>MDLTRVTVFCFSASYLVALAAESIGLFARQRGWVLGSRRAVAIGFTMAGAIAHAVYLSLRARGQATPLSSPQDWYLLAALALVAVYLAALFNARRWTLGLFLLPAVLALIGVSRTASAEPFTAERASFFWGQAHGWLLLTATVAVTLGFLFGVMQLVQDRRLKAKLPPTAGFALPSLEWLEAAGSRAAIVSAWAVGGGFASGLVLTTLKVLARQPSANAAYSVWTDPVVLALGILLAWLIAAVVWRSRQAAAGHGANSAWLAVASFVLMAVTLSTVTLLGAAHGPAARGTPSGPPPSGLSVPAVDAGPVG</sequence>
<feature type="transmembrane region" description="Helical" evidence="2">
    <location>
        <begin position="187"/>
        <end position="208"/>
    </location>
</feature>
<accession>A0A5C5WA07</accession>
<dbReference type="OrthoDB" id="257620at2"/>
<evidence type="ECO:0000256" key="1">
    <source>
        <dbReference type="SAM" id="MobiDB-lite"/>
    </source>
</evidence>
<comment type="caution">
    <text evidence="3">The sequence shown here is derived from an EMBL/GenBank/DDBJ whole genome shotgun (WGS) entry which is preliminary data.</text>
</comment>
<proteinExistence type="predicted"/>
<feature type="transmembrane region" description="Helical" evidence="2">
    <location>
        <begin position="74"/>
        <end position="91"/>
    </location>
</feature>
<protein>
    <recommendedName>
        <fullName evidence="5">Cytochrome C assembly protein</fullName>
    </recommendedName>
</protein>
<evidence type="ECO:0000313" key="4">
    <source>
        <dbReference type="Proteomes" id="UP000318995"/>
    </source>
</evidence>
<evidence type="ECO:0000256" key="2">
    <source>
        <dbReference type="SAM" id="Phobius"/>
    </source>
</evidence>
<feature type="transmembrane region" description="Helical" evidence="2">
    <location>
        <begin position="136"/>
        <end position="157"/>
    </location>
</feature>
<feature type="transmembrane region" description="Helical" evidence="2">
    <location>
        <begin position="259"/>
        <end position="282"/>
    </location>
</feature>
<keyword evidence="2" id="KW-0472">Membrane</keyword>
<evidence type="ECO:0000313" key="3">
    <source>
        <dbReference type="EMBL" id="TWT46861.1"/>
    </source>
</evidence>
<feature type="transmembrane region" description="Helical" evidence="2">
    <location>
        <begin position="228"/>
        <end position="247"/>
    </location>
</feature>
<keyword evidence="2" id="KW-1133">Transmembrane helix</keyword>
<gene>
    <name evidence="3" type="ORF">Pla111_19630</name>
</gene>
<keyword evidence="2" id="KW-0812">Transmembrane</keyword>
<reference evidence="3 4" key="1">
    <citation type="submission" date="2019-02" db="EMBL/GenBank/DDBJ databases">
        <title>Deep-cultivation of Planctomycetes and their phenomic and genomic characterization uncovers novel biology.</title>
        <authorList>
            <person name="Wiegand S."/>
            <person name="Jogler M."/>
            <person name="Boedeker C."/>
            <person name="Pinto D."/>
            <person name="Vollmers J."/>
            <person name="Rivas-Marin E."/>
            <person name="Kohn T."/>
            <person name="Peeters S.H."/>
            <person name="Heuer A."/>
            <person name="Rast P."/>
            <person name="Oberbeckmann S."/>
            <person name="Bunk B."/>
            <person name="Jeske O."/>
            <person name="Meyerdierks A."/>
            <person name="Storesund J.E."/>
            <person name="Kallscheuer N."/>
            <person name="Luecker S."/>
            <person name="Lage O.M."/>
            <person name="Pohl T."/>
            <person name="Merkel B.J."/>
            <person name="Hornburger P."/>
            <person name="Mueller R.-W."/>
            <person name="Bruemmer F."/>
            <person name="Labrenz M."/>
            <person name="Spormann A.M."/>
            <person name="Op Den Camp H."/>
            <person name="Overmann J."/>
            <person name="Amann R."/>
            <person name="Jetten M.S.M."/>
            <person name="Mascher T."/>
            <person name="Medema M.H."/>
            <person name="Devos D.P."/>
            <person name="Kaster A.-K."/>
            <person name="Ovreas L."/>
            <person name="Rohde M."/>
            <person name="Galperin M.Y."/>
            <person name="Jogler C."/>
        </authorList>
    </citation>
    <scope>NUCLEOTIDE SEQUENCE [LARGE SCALE GENOMIC DNA]</scope>
    <source>
        <strain evidence="3 4">Pla111</strain>
    </source>
</reference>
<keyword evidence="4" id="KW-1185">Reference proteome</keyword>
<dbReference type="AlphaFoldDB" id="A0A5C5WA07"/>
<dbReference type="EMBL" id="SJPH01000003">
    <property type="protein sequence ID" value="TWT46861.1"/>
    <property type="molecule type" value="Genomic_DNA"/>
</dbReference>
<feature type="transmembrane region" description="Helical" evidence="2">
    <location>
        <begin position="6"/>
        <end position="28"/>
    </location>
</feature>
<dbReference type="Proteomes" id="UP000318995">
    <property type="component" value="Unassembled WGS sequence"/>
</dbReference>
<name>A0A5C5WA07_9BACT</name>
<feature type="transmembrane region" description="Helical" evidence="2">
    <location>
        <begin position="40"/>
        <end position="59"/>
    </location>
</feature>
<feature type="region of interest" description="Disordered" evidence="1">
    <location>
        <begin position="285"/>
        <end position="310"/>
    </location>
</feature>